<evidence type="ECO:0000259" key="25">
    <source>
        <dbReference type="Pfam" id="PF24055"/>
    </source>
</evidence>
<comment type="cofactor">
    <cofactor evidence="1 20">
        <name>[4Fe-4S] cluster</name>
        <dbReference type="ChEBI" id="CHEBI:49883"/>
    </cofactor>
</comment>
<dbReference type="Proteomes" id="UP000799640">
    <property type="component" value="Unassembled WGS sequence"/>
</dbReference>
<evidence type="ECO:0000256" key="1">
    <source>
        <dbReference type="ARBA" id="ARBA00001966"/>
    </source>
</evidence>
<feature type="compositionally biased region" description="Acidic residues" evidence="21">
    <location>
        <begin position="430"/>
        <end position="440"/>
    </location>
</feature>
<feature type="compositionally biased region" description="Basic and acidic residues" evidence="21">
    <location>
        <begin position="441"/>
        <end position="450"/>
    </location>
</feature>
<feature type="domain" description="DNA polymerase zeta catalytic subunit N-terminal" evidence="26">
    <location>
        <begin position="10"/>
        <end position="65"/>
    </location>
</feature>
<evidence type="ECO:0000259" key="26">
    <source>
        <dbReference type="Pfam" id="PF24065"/>
    </source>
</evidence>
<evidence type="ECO:0000256" key="3">
    <source>
        <dbReference type="ARBA" id="ARBA00005755"/>
    </source>
</evidence>
<evidence type="ECO:0000256" key="6">
    <source>
        <dbReference type="ARBA" id="ARBA00022695"/>
    </source>
</evidence>
<evidence type="ECO:0000256" key="11">
    <source>
        <dbReference type="ARBA" id="ARBA00022833"/>
    </source>
</evidence>
<sequence>MAETPLPQPFRFRLNCVDSYQTSPTPFDPEIQASRGLTQKYKPPVPIIRVFGATETGQKVCAHIHGAFPYVYVRYEGGLGDSEVRTYIQKLRLSINQALTVAFRRNDYNTSTGSFVAHISLVKGVPFFGYHVGYQFFFKVYLYNPSHTTRLADLLLQGAILARPFQPFESHLQFVPQWMIDYNLFGCDYIKCAKVRFRGPLPDQETLSTPHHKWHSGTVDPWRISDNNGAFARQSLCELEVDICLSDILNRHELAQRHLHQDFDERFRVLGADEKFVHSMAQLWRDEVRRRQRKMGGVEPRSSSSMFPPEMLVNMSAEARAESGGWIHEEEYREMLEGLMEDERREADVDFDGFFEKVPGEEGVQTAFESVEDLYPERLARELAEADLMTDEPDEELVHVEQVPLEPPEDDGYHSKEEEEEHVEEKGVGDEDEDEADDTKDEPSETHESNADVATSRRTPRTLKRAFTRDEIMQEVATIKKRRLFQSPSFNVDTSLSSGLGSAQETPRRVTFQLSGSQEDDGPPISSQLSQTSIKAGGSKDSKLQGFSVVKNPTDSESDFRLSQSDGKATPKTLHSRKSCFKDASSPVTPLTARSLQITQNPLKGPVSSQLVKAISQIPVAFSTSSKMYCFGQLPPSTEEITDTLLDYGIPPVIHQDAYYSNEQDVPDRAREYAGREFRLESNTVPFLPDFDPTGTSPATMGMKPGVVRDKVKEELFYSHKRERCTLRNWEIAAAPPTSAEVAAWLAEEKESKVEKKKQMPNVQPALSQIDGPTQSKGGAKFSQKQKSSSVQHEVQYMSDMSLEVHVNTRDDLVPDPAHDEISCVFWSVQAGGAEEKYQSGIVALSTRDGIAQLIARQTAVKVDAEENELDLLNRMVDIVHEHDPDILTGYEVHNSSWGYLIERARLKYELNICNEFSRMKSHSFGRYGKDSDSWGFNKTSTIHVTGRHVINIWRAMRAELNLLQYTVENVAFHLLHKRIPHYPFSDLTRWYQSDVPHHLHKTIKYFLSRVKLNLQILEANELISRTSEQARVLGVDFYSVFSRGSQFKVESLMFRIAKSENFMLVSPSRKQVAVQNALECIPLVMEPQSAFYSSPVVVLDFQSLYPSVMIAYNYCYSTCLGRVATWRGQNKLGFANFRREPGILELMKDHINVAPNGLMYVRPEMRQSLLAKMLGEILETRVMVKASMAADRDDKPLQTLLNNRQLALKFIANVTYGYTSASFSGRMPCAEIADSIVQSGRETLEKAIALIHSHPAWGAEVVYGDTDSLFVHLPGRTRDAAFTIGAEIAAAVTAANPRPIKLKFEKVYHPCVLLAKKRYVGAKYEYRNQAEPDFDAKGIETVRRDGTPAEQKIEERALKLLFRTADLSQVKSYVQAQFSKIMAGRVSVQDFVFAREVRLGRYSDKGPGPAGALIAARKMAADARREPQYGERVPYVVVTGAPGARLIDRCVAPEVLLQGGGMELDAEYYISKNIIPPLERIFNLVGANVRQWYDEMPRVQRVRASGSLGKTLEAYMMSTACVVCRTRLPQGSSGALCTACAGRPAAALFALRTRMGKAEKRVREVEEVCRSCTGSEFGEESKCDSGDCPVSYSRVKEKAGLRALRDKVGGVVQELEGLEW</sequence>
<dbReference type="InterPro" id="IPR042087">
    <property type="entry name" value="DNA_pol_B_thumb"/>
</dbReference>
<dbReference type="SUPFAM" id="SSF53098">
    <property type="entry name" value="Ribonuclease H-like"/>
    <property type="match status" value="1"/>
</dbReference>
<keyword evidence="15 20" id="KW-0238">DNA-binding</keyword>
<feature type="compositionally biased region" description="Polar residues" evidence="21">
    <location>
        <begin position="551"/>
        <end position="567"/>
    </location>
</feature>
<dbReference type="GO" id="GO:0051539">
    <property type="term" value="F:4 iron, 4 sulfur cluster binding"/>
    <property type="evidence" value="ECO:0007669"/>
    <property type="project" value="UniProtKB-KW"/>
</dbReference>
<dbReference type="GO" id="GO:0003677">
    <property type="term" value="F:DNA binding"/>
    <property type="evidence" value="ECO:0007669"/>
    <property type="project" value="UniProtKB-KW"/>
</dbReference>
<dbReference type="InterPro" id="IPR006172">
    <property type="entry name" value="DNA-dir_DNA_pol_B"/>
</dbReference>
<dbReference type="InterPro" id="IPR017964">
    <property type="entry name" value="DNA-dir_DNA_pol_B_CS"/>
</dbReference>
<dbReference type="EC" id="2.7.7.7" evidence="20"/>
<proteinExistence type="inferred from homology"/>
<dbReference type="GO" id="GO:0003887">
    <property type="term" value="F:DNA-directed DNA polymerase activity"/>
    <property type="evidence" value="ECO:0007669"/>
    <property type="project" value="UniProtKB-KW"/>
</dbReference>
<dbReference type="GO" id="GO:0006260">
    <property type="term" value="P:DNA replication"/>
    <property type="evidence" value="ECO:0007669"/>
    <property type="project" value="UniProtKB-KW"/>
</dbReference>
<evidence type="ECO:0000256" key="18">
    <source>
        <dbReference type="ARBA" id="ARBA00049244"/>
    </source>
</evidence>
<dbReference type="GO" id="GO:0000166">
    <property type="term" value="F:nucleotide binding"/>
    <property type="evidence" value="ECO:0007669"/>
    <property type="project" value="InterPro"/>
</dbReference>
<dbReference type="GO" id="GO:0042276">
    <property type="term" value="P:error-prone translesion synthesis"/>
    <property type="evidence" value="ECO:0007669"/>
    <property type="project" value="TreeGrafter"/>
</dbReference>
<feature type="compositionally biased region" description="Polar residues" evidence="21">
    <location>
        <begin position="525"/>
        <end position="534"/>
    </location>
</feature>
<dbReference type="GO" id="GO:0008270">
    <property type="term" value="F:zinc ion binding"/>
    <property type="evidence" value="ECO:0007669"/>
    <property type="project" value="UniProtKB-KW"/>
</dbReference>
<keyword evidence="6 20" id="KW-0548">Nucleotidyltransferase</keyword>
<accession>A0A6G1HNT5</accession>
<evidence type="ECO:0000256" key="7">
    <source>
        <dbReference type="ARBA" id="ARBA00022705"/>
    </source>
</evidence>
<evidence type="ECO:0000256" key="20">
    <source>
        <dbReference type="RuleBase" id="RU000442"/>
    </source>
</evidence>
<keyword evidence="28" id="KW-1185">Reference proteome</keyword>
<evidence type="ECO:0000256" key="4">
    <source>
        <dbReference type="ARBA" id="ARBA00022485"/>
    </source>
</evidence>
<keyword evidence="7 20" id="KW-0235">DNA replication</keyword>
<gene>
    <name evidence="27" type="ORF">EJ06DRAFT_498606</name>
</gene>
<dbReference type="CDD" id="cd05778">
    <property type="entry name" value="DNA_polB_zeta_exo"/>
    <property type="match status" value="1"/>
</dbReference>
<dbReference type="InterPro" id="IPR006134">
    <property type="entry name" value="DNA-dir_DNA_pol_B_multi_dom"/>
</dbReference>
<dbReference type="Gene3D" id="3.30.342.10">
    <property type="entry name" value="DNA Polymerase, chain B, domain 1"/>
    <property type="match status" value="1"/>
</dbReference>
<dbReference type="InterPro" id="IPR030559">
    <property type="entry name" value="PolZ_Rev3"/>
</dbReference>
<keyword evidence="9" id="KW-0227">DNA damage</keyword>
<dbReference type="InterPro" id="IPR012337">
    <property type="entry name" value="RNaseH-like_sf"/>
</dbReference>
<feature type="compositionally biased region" description="Basic and acidic residues" evidence="21">
    <location>
        <begin position="411"/>
        <end position="429"/>
    </location>
</feature>
<dbReference type="InterPro" id="IPR025687">
    <property type="entry name" value="Znf-C4pol"/>
</dbReference>
<dbReference type="Gene3D" id="1.10.287.690">
    <property type="entry name" value="Helix hairpin bin"/>
    <property type="match status" value="1"/>
</dbReference>
<feature type="domain" description="DNA-directed DNA polymerase family B exonuclease" evidence="23">
    <location>
        <begin position="793"/>
        <end position="971"/>
    </location>
</feature>
<dbReference type="GO" id="GO:0005634">
    <property type="term" value="C:nucleus"/>
    <property type="evidence" value="ECO:0007669"/>
    <property type="project" value="UniProtKB-SubCell"/>
</dbReference>
<dbReference type="Pfam" id="PF00136">
    <property type="entry name" value="DNA_pol_B"/>
    <property type="match status" value="1"/>
</dbReference>
<dbReference type="InterPro" id="IPR023211">
    <property type="entry name" value="DNA_pol_palm_dom_sf"/>
</dbReference>
<evidence type="ECO:0000256" key="12">
    <source>
        <dbReference type="ARBA" id="ARBA00022932"/>
    </source>
</evidence>
<dbReference type="Pfam" id="PF24055">
    <property type="entry name" value="POL3_N"/>
    <property type="match status" value="1"/>
</dbReference>
<keyword evidence="11 20" id="KW-0862">Zinc</keyword>
<evidence type="ECO:0000256" key="5">
    <source>
        <dbReference type="ARBA" id="ARBA00022679"/>
    </source>
</evidence>
<dbReference type="InterPro" id="IPR056447">
    <property type="entry name" value="REV3_N"/>
</dbReference>
<dbReference type="SMART" id="SM00486">
    <property type="entry name" value="POLBc"/>
    <property type="match status" value="1"/>
</dbReference>
<organism evidence="27 28">
    <name type="scientific">Trichodelitschia bisporula</name>
    <dbReference type="NCBI Taxonomy" id="703511"/>
    <lineage>
        <taxon>Eukaryota</taxon>
        <taxon>Fungi</taxon>
        <taxon>Dikarya</taxon>
        <taxon>Ascomycota</taxon>
        <taxon>Pezizomycotina</taxon>
        <taxon>Dothideomycetes</taxon>
        <taxon>Dothideomycetes incertae sedis</taxon>
        <taxon>Phaeotrichales</taxon>
        <taxon>Phaeotrichaceae</taxon>
        <taxon>Trichodelitschia</taxon>
    </lineage>
</organism>
<dbReference type="FunFam" id="1.10.287.690:FF:000002">
    <property type="entry name" value="DNA polymerase zeta"/>
    <property type="match status" value="1"/>
</dbReference>
<evidence type="ECO:0000256" key="9">
    <source>
        <dbReference type="ARBA" id="ARBA00022763"/>
    </source>
</evidence>
<comment type="subcellular location">
    <subcellularLocation>
        <location evidence="2 20">Nucleus</location>
    </subcellularLocation>
</comment>
<dbReference type="PROSITE" id="PS00116">
    <property type="entry name" value="DNA_POLYMERASE_B"/>
    <property type="match status" value="1"/>
</dbReference>
<evidence type="ECO:0000256" key="16">
    <source>
        <dbReference type="ARBA" id="ARBA00023204"/>
    </source>
</evidence>
<evidence type="ECO:0000259" key="24">
    <source>
        <dbReference type="Pfam" id="PF14260"/>
    </source>
</evidence>
<reference evidence="27" key="1">
    <citation type="journal article" date="2020" name="Stud. Mycol.">
        <title>101 Dothideomycetes genomes: a test case for predicting lifestyles and emergence of pathogens.</title>
        <authorList>
            <person name="Haridas S."/>
            <person name="Albert R."/>
            <person name="Binder M."/>
            <person name="Bloem J."/>
            <person name="Labutti K."/>
            <person name="Salamov A."/>
            <person name="Andreopoulos B."/>
            <person name="Baker S."/>
            <person name="Barry K."/>
            <person name="Bills G."/>
            <person name="Bluhm B."/>
            <person name="Cannon C."/>
            <person name="Castanera R."/>
            <person name="Culley D."/>
            <person name="Daum C."/>
            <person name="Ezra D."/>
            <person name="Gonzalez J."/>
            <person name="Henrissat B."/>
            <person name="Kuo A."/>
            <person name="Liang C."/>
            <person name="Lipzen A."/>
            <person name="Lutzoni F."/>
            <person name="Magnuson J."/>
            <person name="Mondo S."/>
            <person name="Nolan M."/>
            <person name="Ohm R."/>
            <person name="Pangilinan J."/>
            <person name="Park H.-J."/>
            <person name="Ramirez L."/>
            <person name="Alfaro M."/>
            <person name="Sun H."/>
            <person name="Tritt A."/>
            <person name="Yoshinaga Y."/>
            <person name="Zwiers L.-H."/>
            <person name="Turgeon B."/>
            <person name="Goodwin S."/>
            <person name="Spatafora J."/>
            <person name="Crous P."/>
            <person name="Grigoriev I."/>
        </authorList>
    </citation>
    <scope>NUCLEOTIDE SEQUENCE</scope>
    <source>
        <strain evidence="27">CBS 262.69</strain>
    </source>
</reference>
<evidence type="ECO:0000256" key="15">
    <source>
        <dbReference type="ARBA" id="ARBA00023125"/>
    </source>
</evidence>
<keyword evidence="14 20" id="KW-0411">Iron-sulfur</keyword>
<keyword evidence="5 20" id="KW-0808">Transferase</keyword>
<keyword evidence="13 20" id="KW-0408">Iron</keyword>
<dbReference type="OrthoDB" id="2414538at2759"/>
<evidence type="ECO:0000313" key="27">
    <source>
        <dbReference type="EMBL" id="KAF2397497.1"/>
    </source>
</evidence>
<feature type="domain" description="DNA polymerase delta/zeta catalytic subunit N-terminal" evidence="25">
    <location>
        <begin position="66"/>
        <end position="148"/>
    </location>
</feature>
<keyword evidence="17 20" id="KW-0539">Nucleus</keyword>
<feature type="domain" description="DNA-directed DNA polymerase family B multifunctional" evidence="22">
    <location>
        <begin position="1038"/>
        <end position="1484"/>
    </location>
</feature>
<dbReference type="GO" id="GO:0000724">
    <property type="term" value="P:double-strand break repair via homologous recombination"/>
    <property type="evidence" value="ECO:0007669"/>
    <property type="project" value="TreeGrafter"/>
</dbReference>
<dbReference type="Gene3D" id="3.90.1600.10">
    <property type="entry name" value="Palm domain of DNA polymerase"/>
    <property type="match status" value="1"/>
</dbReference>
<feature type="compositionally biased region" description="Low complexity" evidence="21">
    <location>
        <begin position="775"/>
        <end position="790"/>
    </location>
</feature>
<dbReference type="InterPro" id="IPR036397">
    <property type="entry name" value="RNaseH_sf"/>
</dbReference>
<evidence type="ECO:0000256" key="14">
    <source>
        <dbReference type="ARBA" id="ARBA00023014"/>
    </source>
</evidence>
<protein>
    <recommendedName>
        <fullName evidence="20">DNA polymerase</fullName>
        <ecNumber evidence="20">2.7.7.7</ecNumber>
    </recommendedName>
</protein>
<keyword evidence="4 20" id="KW-0004">4Fe-4S</keyword>
<dbReference type="EMBL" id="ML996703">
    <property type="protein sequence ID" value="KAF2397497.1"/>
    <property type="molecule type" value="Genomic_DNA"/>
</dbReference>
<evidence type="ECO:0000256" key="13">
    <source>
        <dbReference type="ARBA" id="ARBA00023004"/>
    </source>
</evidence>
<keyword evidence="10 20" id="KW-0863">Zinc-finger</keyword>
<feature type="region of interest" description="Disordered" evidence="21">
    <location>
        <begin position="389"/>
        <end position="470"/>
    </location>
</feature>
<dbReference type="InterPro" id="IPR056435">
    <property type="entry name" value="DPOD/Z_N"/>
</dbReference>
<evidence type="ECO:0000256" key="8">
    <source>
        <dbReference type="ARBA" id="ARBA00022723"/>
    </source>
</evidence>
<feature type="region of interest" description="Disordered" evidence="21">
    <location>
        <begin position="753"/>
        <end position="790"/>
    </location>
</feature>
<feature type="region of interest" description="Disordered" evidence="21">
    <location>
        <begin position="514"/>
        <end position="581"/>
    </location>
</feature>
<dbReference type="Gene3D" id="1.10.132.60">
    <property type="entry name" value="DNA polymerase family B, C-terminal domain"/>
    <property type="match status" value="1"/>
</dbReference>
<dbReference type="PANTHER" id="PTHR45812">
    <property type="entry name" value="DNA POLYMERASE ZETA CATALYTIC SUBUNIT"/>
    <property type="match status" value="1"/>
</dbReference>
<dbReference type="CDD" id="cd05534">
    <property type="entry name" value="POLBc_zeta"/>
    <property type="match status" value="1"/>
</dbReference>
<dbReference type="PANTHER" id="PTHR45812:SF1">
    <property type="entry name" value="DNA POLYMERASE ZETA CATALYTIC SUBUNIT"/>
    <property type="match status" value="1"/>
</dbReference>
<keyword evidence="16" id="KW-0234">DNA repair</keyword>
<dbReference type="SUPFAM" id="SSF56672">
    <property type="entry name" value="DNA/RNA polymerases"/>
    <property type="match status" value="1"/>
</dbReference>
<name>A0A6G1HNT5_9PEZI</name>
<comment type="similarity">
    <text evidence="3 20">Belongs to the DNA polymerase type-B family.</text>
</comment>
<dbReference type="FunFam" id="3.30.420.10:FF:000024">
    <property type="entry name" value="DNA polymerase zeta catalytic subunit"/>
    <property type="match status" value="1"/>
</dbReference>
<dbReference type="Pfam" id="PF14260">
    <property type="entry name" value="zf-C4pol"/>
    <property type="match status" value="1"/>
</dbReference>
<dbReference type="FunFam" id="3.30.342.10:FF:000018">
    <property type="entry name" value="DNA polymerase"/>
    <property type="match status" value="1"/>
</dbReference>
<dbReference type="InterPro" id="IPR043502">
    <property type="entry name" value="DNA/RNA_pol_sf"/>
</dbReference>
<evidence type="ECO:0000313" key="28">
    <source>
        <dbReference type="Proteomes" id="UP000799640"/>
    </source>
</evidence>
<dbReference type="Gene3D" id="3.30.420.10">
    <property type="entry name" value="Ribonuclease H-like superfamily/Ribonuclease H"/>
    <property type="match status" value="1"/>
</dbReference>
<dbReference type="InterPro" id="IPR006133">
    <property type="entry name" value="DNA-dir_DNA_pol_B_exonuc"/>
</dbReference>
<feature type="domain" description="C4-type zinc-finger of DNA polymerase delta" evidence="24">
    <location>
        <begin position="1522"/>
        <end position="1595"/>
    </location>
</feature>
<evidence type="ECO:0000259" key="23">
    <source>
        <dbReference type="Pfam" id="PF03104"/>
    </source>
</evidence>
<evidence type="ECO:0000256" key="10">
    <source>
        <dbReference type="ARBA" id="ARBA00022771"/>
    </source>
</evidence>
<evidence type="ECO:0000256" key="19">
    <source>
        <dbReference type="ARBA" id="ARBA00066055"/>
    </source>
</evidence>
<dbReference type="FunFam" id="1.10.132.60:FF:000007">
    <property type="entry name" value="DNA polymerase"/>
    <property type="match status" value="1"/>
</dbReference>
<evidence type="ECO:0000256" key="21">
    <source>
        <dbReference type="SAM" id="MobiDB-lite"/>
    </source>
</evidence>
<evidence type="ECO:0000259" key="22">
    <source>
        <dbReference type="Pfam" id="PF00136"/>
    </source>
</evidence>
<comment type="catalytic activity">
    <reaction evidence="18 20">
        <text>DNA(n) + a 2'-deoxyribonucleoside 5'-triphosphate = DNA(n+1) + diphosphate</text>
        <dbReference type="Rhea" id="RHEA:22508"/>
        <dbReference type="Rhea" id="RHEA-COMP:17339"/>
        <dbReference type="Rhea" id="RHEA-COMP:17340"/>
        <dbReference type="ChEBI" id="CHEBI:33019"/>
        <dbReference type="ChEBI" id="CHEBI:61560"/>
        <dbReference type="ChEBI" id="CHEBI:173112"/>
        <dbReference type="EC" id="2.7.7.7"/>
    </reaction>
</comment>
<dbReference type="Pfam" id="PF24065">
    <property type="entry name" value="REV3_N"/>
    <property type="match status" value="1"/>
</dbReference>
<dbReference type="GO" id="GO:0016035">
    <property type="term" value="C:zeta DNA polymerase complex"/>
    <property type="evidence" value="ECO:0007669"/>
    <property type="project" value="InterPro"/>
</dbReference>
<keyword evidence="12 20" id="KW-0239">DNA-directed DNA polymerase</keyword>
<keyword evidence="8 20" id="KW-0479">Metal-binding</keyword>
<dbReference type="PRINTS" id="PR00106">
    <property type="entry name" value="DNAPOLB"/>
</dbReference>
<evidence type="ECO:0000256" key="17">
    <source>
        <dbReference type="ARBA" id="ARBA00023242"/>
    </source>
</evidence>
<evidence type="ECO:0000256" key="2">
    <source>
        <dbReference type="ARBA" id="ARBA00004123"/>
    </source>
</evidence>
<dbReference type="Pfam" id="PF03104">
    <property type="entry name" value="DNA_pol_B_exo1"/>
    <property type="match status" value="1"/>
</dbReference>
<feature type="compositionally biased region" description="Polar residues" evidence="21">
    <location>
        <begin position="761"/>
        <end position="774"/>
    </location>
</feature>
<comment type="subunit">
    <text evidence="19">Forms DNA polymerase zeta with REV7.</text>
</comment>